<protein>
    <submittedName>
        <fullName evidence="9">Four-carbon acid sugar kinase family protein</fullName>
    </submittedName>
</protein>
<dbReference type="Gene3D" id="3.40.50.10840">
    <property type="entry name" value="Putative sugar-binding, N-terminal domain"/>
    <property type="match status" value="1"/>
</dbReference>
<reference evidence="10" key="1">
    <citation type="submission" date="2023-07" db="EMBL/GenBank/DDBJ databases">
        <title>Paracoccus sp. MBLB3053 whole genome sequence.</title>
        <authorList>
            <person name="Hwang C.Y."/>
            <person name="Cho E.-S."/>
            <person name="Seo M.-J."/>
        </authorList>
    </citation>
    <scope>NUCLEOTIDE SEQUENCE [LARGE SCALE GENOMIC DNA]</scope>
    <source>
        <strain evidence="10">MBLB3053</strain>
    </source>
</reference>
<evidence type="ECO:0000259" key="7">
    <source>
        <dbReference type="Pfam" id="PF07005"/>
    </source>
</evidence>
<evidence type="ECO:0000256" key="6">
    <source>
        <dbReference type="ARBA" id="ARBA00023277"/>
    </source>
</evidence>
<dbReference type="Pfam" id="PF07005">
    <property type="entry name" value="SBD_N"/>
    <property type="match status" value="1"/>
</dbReference>
<keyword evidence="6" id="KW-0119">Carbohydrate metabolism</keyword>
<accession>A0ABU2HXK2</accession>
<evidence type="ECO:0000313" key="9">
    <source>
        <dbReference type="EMBL" id="MDS9469782.1"/>
    </source>
</evidence>
<dbReference type="InterPro" id="IPR031475">
    <property type="entry name" value="NBD_C"/>
</dbReference>
<comment type="similarity">
    <text evidence="1">Belongs to the four-carbon acid sugar kinase family.</text>
</comment>
<evidence type="ECO:0000313" key="10">
    <source>
        <dbReference type="Proteomes" id="UP001269144"/>
    </source>
</evidence>
<dbReference type="EMBL" id="JAVQLW010000004">
    <property type="protein sequence ID" value="MDS9469782.1"/>
    <property type="molecule type" value="Genomic_DNA"/>
</dbReference>
<feature type="domain" description="Four-carbon acid sugar kinase nucleotide binding" evidence="8">
    <location>
        <begin position="249"/>
        <end position="328"/>
    </location>
</feature>
<dbReference type="RefSeq" id="WP_311162510.1">
    <property type="nucleotide sequence ID" value="NZ_JAVQLW010000004.1"/>
</dbReference>
<name>A0ABU2HXK2_9RHOB</name>
<organism evidence="9 10">
    <name type="scientific">Paracoccus aurantius</name>
    <dbReference type="NCBI Taxonomy" id="3073814"/>
    <lineage>
        <taxon>Bacteria</taxon>
        <taxon>Pseudomonadati</taxon>
        <taxon>Pseudomonadota</taxon>
        <taxon>Alphaproteobacteria</taxon>
        <taxon>Rhodobacterales</taxon>
        <taxon>Paracoccaceae</taxon>
        <taxon>Paracoccus</taxon>
    </lineage>
</organism>
<keyword evidence="3" id="KW-0547">Nucleotide-binding</keyword>
<proteinExistence type="inferred from homology"/>
<dbReference type="GO" id="GO:0016301">
    <property type="term" value="F:kinase activity"/>
    <property type="evidence" value="ECO:0007669"/>
    <property type="project" value="UniProtKB-KW"/>
</dbReference>
<dbReference type="InterPro" id="IPR037051">
    <property type="entry name" value="4-carb_acid_sugar_kinase_N_sf"/>
</dbReference>
<dbReference type="Pfam" id="PF17042">
    <property type="entry name" value="NBD_C"/>
    <property type="match status" value="1"/>
</dbReference>
<evidence type="ECO:0000256" key="3">
    <source>
        <dbReference type="ARBA" id="ARBA00022741"/>
    </source>
</evidence>
<dbReference type="Proteomes" id="UP001269144">
    <property type="component" value="Unassembled WGS sequence"/>
</dbReference>
<gene>
    <name evidence="9" type="ORF">RGQ15_19675</name>
</gene>
<keyword evidence="4 9" id="KW-0418">Kinase</keyword>
<evidence type="ECO:0000256" key="1">
    <source>
        <dbReference type="ARBA" id="ARBA00005715"/>
    </source>
</evidence>
<dbReference type="InterPro" id="IPR010737">
    <property type="entry name" value="4-carb_acid_sugar_kinase_N"/>
</dbReference>
<evidence type="ECO:0000256" key="5">
    <source>
        <dbReference type="ARBA" id="ARBA00022840"/>
    </source>
</evidence>
<feature type="domain" description="Four-carbon acid sugar kinase N-terminal" evidence="7">
    <location>
        <begin position="5"/>
        <end position="120"/>
    </location>
</feature>
<sequence length="340" mass="34742">MPLSLAIIGDDLTGALDASAPFASRGLAVAVALGPQHVSTALSGDPDVIAVTTESREISPQAAHDAVRRVIGALPAVRILKKVDSRLKGNIEAELSAFEFGCALAAPAIPEFGRIVQAGAVTGFGIDAPIPVRERLGIRAAPVAVPDVTTVAEMHAALDAAGDALLIGARGLADALAERMVACAPRRIRCLPGPQALFVLGSRDPITLSQADLLRDMPGTTRVVAPNGIFRATLPDVPRLLLQAVPGSEPRNAEEVSAALARAVVPLLRPGFGTVLLSGGATAAVCLRAAGADVLRVRGECLPGLVVAEWEGSTVITKSGGFGEPDCLTRIAAMVGTARA</sequence>
<dbReference type="Gene3D" id="3.40.980.20">
    <property type="entry name" value="Four-carbon acid sugar kinase, nucleotide binding domain"/>
    <property type="match status" value="1"/>
</dbReference>
<dbReference type="InterPro" id="IPR042213">
    <property type="entry name" value="NBD_C_sf"/>
</dbReference>
<dbReference type="SUPFAM" id="SSF142764">
    <property type="entry name" value="YgbK-like"/>
    <property type="match status" value="1"/>
</dbReference>
<keyword evidence="10" id="KW-1185">Reference proteome</keyword>
<evidence type="ECO:0000259" key="8">
    <source>
        <dbReference type="Pfam" id="PF17042"/>
    </source>
</evidence>
<comment type="caution">
    <text evidence="9">The sequence shown here is derived from an EMBL/GenBank/DDBJ whole genome shotgun (WGS) entry which is preliminary data.</text>
</comment>
<keyword evidence="2" id="KW-0808">Transferase</keyword>
<evidence type="ECO:0000256" key="2">
    <source>
        <dbReference type="ARBA" id="ARBA00022679"/>
    </source>
</evidence>
<keyword evidence="5" id="KW-0067">ATP-binding</keyword>
<evidence type="ECO:0000256" key="4">
    <source>
        <dbReference type="ARBA" id="ARBA00022777"/>
    </source>
</evidence>